<reference evidence="2 3" key="1">
    <citation type="submission" date="2015-11" db="EMBL/GenBank/DDBJ databases">
        <title>Genome Sequence of Bacillus simplex strain VanAntwerpen2.</title>
        <authorList>
            <person name="Couger M.B."/>
        </authorList>
    </citation>
    <scope>NUCLEOTIDE SEQUENCE [LARGE SCALE GENOMIC DNA]</scope>
    <source>
        <strain evidence="2 3">VanAntwerpen02</strain>
    </source>
</reference>
<dbReference type="CDD" id="cd06529">
    <property type="entry name" value="S24_LexA-like"/>
    <property type="match status" value="1"/>
</dbReference>
<feature type="domain" description="HTH cro/C1-type" evidence="1">
    <location>
        <begin position="7"/>
        <end position="61"/>
    </location>
</feature>
<evidence type="ECO:0000313" key="3">
    <source>
        <dbReference type="Proteomes" id="UP000064189"/>
    </source>
</evidence>
<dbReference type="GO" id="GO:0003677">
    <property type="term" value="F:DNA binding"/>
    <property type="evidence" value="ECO:0007669"/>
    <property type="project" value="InterPro"/>
</dbReference>
<protein>
    <recommendedName>
        <fullName evidence="1">HTH cro/C1-type domain-containing protein</fullName>
    </recommendedName>
</protein>
<dbReference type="InterPro" id="IPR050077">
    <property type="entry name" value="LexA_repressor"/>
</dbReference>
<proteinExistence type="predicted"/>
<dbReference type="InterPro" id="IPR010982">
    <property type="entry name" value="Lambda_DNA-bd_dom_sf"/>
</dbReference>
<dbReference type="SUPFAM" id="SSF51306">
    <property type="entry name" value="LexA/Signal peptidase"/>
    <property type="match status" value="1"/>
</dbReference>
<dbReference type="RefSeq" id="WP_061141710.1">
    <property type="nucleotide sequence ID" value="NZ_LNNH01000012.1"/>
</dbReference>
<dbReference type="Gene3D" id="2.10.109.10">
    <property type="entry name" value="Umud Fragment, subunit A"/>
    <property type="match status" value="1"/>
</dbReference>
<dbReference type="PROSITE" id="PS50943">
    <property type="entry name" value="HTH_CROC1"/>
    <property type="match status" value="1"/>
</dbReference>
<dbReference type="InterPro" id="IPR015927">
    <property type="entry name" value="Peptidase_S24_S26A/B/C"/>
</dbReference>
<dbReference type="Pfam" id="PF01381">
    <property type="entry name" value="HTH_3"/>
    <property type="match status" value="1"/>
</dbReference>
<dbReference type="Gene3D" id="1.10.260.40">
    <property type="entry name" value="lambda repressor-like DNA-binding domains"/>
    <property type="match status" value="1"/>
</dbReference>
<organism evidence="2 3">
    <name type="scientific">Peribacillus simplex</name>
    <dbReference type="NCBI Taxonomy" id="1478"/>
    <lineage>
        <taxon>Bacteria</taxon>
        <taxon>Bacillati</taxon>
        <taxon>Bacillota</taxon>
        <taxon>Bacilli</taxon>
        <taxon>Bacillales</taxon>
        <taxon>Bacillaceae</taxon>
        <taxon>Peribacillus</taxon>
    </lineage>
</organism>
<dbReference type="Proteomes" id="UP000064189">
    <property type="component" value="Unassembled WGS sequence"/>
</dbReference>
<dbReference type="AlphaFoldDB" id="A0A120GQI0"/>
<dbReference type="CDD" id="cd00093">
    <property type="entry name" value="HTH_XRE"/>
    <property type="match status" value="1"/>
</dbReference>
<dbReference type="SUPFAM" id="SSF47413">
    <property type="entry name" value="lambda repressor-like DNA-binding domains"/>
    <property type="match status" value="1"/>
</dbReference>
<dbReference type="PANTHER" id="PTHR33516">
    <property type="entry name" value="LEXA REPRESSOR"/>
    <property type="match status" value="1"/>
</dbReference>
<gene>
    <name evidence="2" type="ORF">AS888_17410</name>
</gene>
<dbReference type="InterPro" id="IPR036286">
    <property type="entry name" value="LexA/Signal_pep-like_sf"/>
</dbReference>
<sequence>MHIGERIKLLRKERKMTQEDLARILKVAPTAVSAWESGRNKPLMDKLSMMSTCFDIPLSHLVDGTPIVKKDSSIEFLNEKNVRLIGVYGNIPAGEPNFTNEYIEAYMPTLNSMLKNNKDYFFLRVKGNSMNKEFSDGSLILVEKTSYLEDGNIGVVLVNGHEATVKHVRIAAETITLIPCSTDPFYEEKTYHFKNDQVNILGKVVQAIKLYD</sequence>
<dbReference type="InterPro" id="IPR039418">
    <property type="entry name" value="LexA-like"/>
</dbReference>
<evidence type="ECO:0000313" key="2">
    <source>
        <dbReference type="EMBL" id="KWW21362.1"/>
    </source>
</evidence>
<comment type="caution">
    <text evidence="2">The sequence shown here is derived from an EMBL/GenBank/DDBJ whole genome shotgun (WGS) entry which is preliminary data.</text>
</comment>
<keyword evidence="3" id="KW-1185">Reference proteome</keyword>
<accession>A0A120GQI0</accession>
<dbReference type="Pfam" id="PF00717">
    <property type="entry name" value="Peptidase_S24"/>
    <property type="match status" value="1"/>
</dbReference>
<name>A0A120GQI0_9BACI</name>
<dbReference type="SMART" id="SM00530">
    <property type="entry name" value="HTH_XRE"/>
    <property type="match status" value="1"/>
</dbReference>
<dbReference type="PANTHER" id="PTHR33516:SF2">
    <property type="entry name" value="LEXA REPRESSOR-RELATED"/>
    <property type="match status" value="1"/>
</dbReference>
<dbReference type="InterPro" id="IPR001387">
    <property type="entry name" value="Cro/C1-type_HTH"/>
</dbReference>
<dbReference type="EMBL" id="LNNH01000012">
    <property type="protein sequence ID" value="KWW21362.1"/>
    <property type="molecule type" value="Genomic_DNA"/>
</dbReference>
<evidence type="ECO:0000259" key="1">
    <source>
        <dbReference type="PROSITE" id="PS50943"/>
    </source>
</evidence>